<proteinExistence type="predicted"/>
<reference evidence="1 2" key="1">
    <citation type="submission" date="2017-08" db="EMBL/GenBank/DDBJ databases">
        <title>The complete genome sequence of Nocardiopsis gilva YIM 90087.</title>
        <authorList>
            <person name="Yin M."/>
            <person name="Tang S."/>
        </authorList>
    </citation>
    <scope>NUCLEOTIDE SEQUENCE [LARGE SCALE GENOMIC DNA]</scope>
    <source>
        <strain evidence="1 2">YIM 90087</strain>
    </source>
</reference>
<evidence type="ECO:0000313" key="1">
    <source>
        <dbReference type="EMBL" id="ASU82580.1"/>
    </source>
</evidence>
<name>A0A223S379_9ACTN</name>
<dbReference type="KEGG" id="ngv:CDO52_07090"/>
<accession>A0A223S379</accession>
<keyword evidence="2" id="KW-1185">Reference proteome</keyword>
<gene>
    <name evidence="1" type="ORF">CDO52_07090</name>
</gene>
<sequence>MAPVSPYGPGVGGLSVDIGAGTVYLASYLTAQDESVGVYMGCAPDGMRSARLDASAPWQECASPRLFTVDYGV</sequence>
<dbReference type="Proteomes" id="UP000215005">
    <property type="component" value="Chromosome"/>
</dbReference>
<protein>
    <submittedName>
        <fullName evidence="1">Uncharacterized protein</fullName>
    </submittedName>
</protein>
<dbReference type="EMBL" id="CP022753">
    <property type="protein sequence ID" value="ASU82580.1"/>
    <property type="molecule type" value="Genomic_DNA"/>
</dbReference>
<organism evidence="1 2">
    <name type="scientific">Nocardiopsis gilva YIM 90087</name>
    <dbReference type="NCBI Taxonomy" id="1235441"/>
    <lineage>
        <taxon>Bacteria</taxon>
        <taxon>Bacillati</taxon>
        <taxon>Actinomycetota</taxon>
        <taxon>Actinomycetes</taxon>
        <taxon>Streptosporangiales</taxon>
        <taxon>Nocardiopsidaceae</taxon>
        <taxon>Nocardiopsis</taxon>
    </lineage>
</organism>
<dbReference type="AlphaFoldDB" id="A0A223S379"/>
<evidence type="ECO:0000313" key="2">
    <source>
        <dbReference type="Proteomes" id="UP000215005"/>
    </source>
</evidence>